<dbReference type="PANTHER" id="PTHR21261:SF15">
    <property type="entry name" value="BEATEN PATH IIIA, ISOFORM D-RELATED"/>
    <property type="match status" value="1"/>
</dbReference>
<dbReference type="OMA" id="WCGATAI"/>
<dbReference type="Pfam" id="PF07686">
    <property type="entry name" value="V-set"/>
    <property type="match status" value="1"/>
</dbReference>
<dbReference type="Gene3D" id="2.60.40.10">
    <property type="entry name" value="Immunoglobulins"/>
    <property type="match status" value="2"/>
</dbReference>
<feature type="signal peptide" evidence="1">
    <location>
        <begin position="1"/>
        <end position="19"/>
    </location>
</feature>
<dbReference type="InterPro" id="IPR007110">
    <property type="entry name" value="Ig-like_dom"/>
</dbReference>
<dbReference type="Proteomes" id="UP000054359">
    <property type="component" value="Unassembled WGS sequence"/>
</dbReference>
<organism evidence="3 4">
    <name type="scientific">Stegodyphus mimosarum</name>
    <name type="common">African social velvet spider</name>
    <dbReference type="NCBI Taxonomy" id="407821"/>
    <lineage>
        <taxon>Eukaryota</taxon>
        <taxon>Metazoa</taxon>
        <taxon>Ecdysozoa</taxon>
        <taxon>Arthropoda</taxon>
        <taxon>Chelicerata</taxon>
        <taxon>Arachnida</taxon>
        <taxon>Araneae</taxon>
        <taxon>Araneomorphae</taxon>
        <taxon>Entelegynae</taxon>
        <taxon>Eresoidea</taxon>
        <taxon>Eresidae</taxon>
        <taxon>Stegodyphus</taxon>
    </lineage>
</organism>
<dbReference type="OrthoDB" id="10015491at2759"/>
<gene>
    <name evidence="3" type="ORF">X975_16464</name>
</gene>
<proteinExistence type="predicted"/>
<feature type="domain" description="Ig-like" evidence="2">
    <location>
        <begin position="139"/>
        <end position="236"/>
    </location>
</feature>
<dbReference type="InterPro" id="IPR036179">
    <property type="entry name" value="Ig-like_dom_sf"/>
</dbReference>
<dbReference type="PROSITE" id="PS50835">
    <property type="entry name" value="IG_LIKE"/>
    <property type="match status" value="2"/>
</dbReference>
<dbReference type="STRING" id="407821.A0A087SV39"/>
<evidence type="ECO:0000259" key="2">
    <source>
        <dbReference type="PROSITE" id="PS50835"/>
    </source>
</evidence>
<dbReference type="FunFam" id="2.60.40.10:FF:000437">
    <property type="entry name" value="Beat-IIIc, isoform A"/>
    <property type="match status" value="1"/>
</dbReference>
<name>A0A087SV39_STEMI</name>
<keyword evidence="4" id="KW-1185">Reference proteome</keyword>
<dbReference type="EMBL" id="KK112100">
    <property type="protein sequence ID" value="KFM56728.1"/>
    <property type="molecule type" value="Genomic_DNA"/>
</dbReference>
<dbReference type="PANTHER" id="PTHR21261">
    <property type="entry name" value="BEAT PROTEIN"/>
    <property type="match status" value="1"/>
</dbReference>
<dbReference type="AlphaFoldDB" id="A0A087SV39"/>
<evidence type="ECO:0000256" key="1">
    <source>
        <dbReference type="SAM" id="SignalP"/>
    </source>
</evidence>
<sequence>MHEYVIALLFLISLPVVSSRGLVRVTDLRVPTTAILGDSVTLICIYDLGTEDLYVVKWYKDDLEFYRYEPKDDNQSVYFPQPGIDIDLARSGSNTVFLRSVQLDSSGAYKCQVSTDAPSYSCVQAVKQMNVVILPTDGPTITGIKGIYQYGDNVTLKCISAKSKPAAKLNWLVNGIQLKEDDVLDRRLTILSDNLEISSILLRLNLTRKLFKKKKIIIECKASLFGAQPVIQKEVAVLEINSVSCYSHNHLAIMLATITVLWSYLRNRNWRYELSKIQWLK</sequence>
<feature type="chain" id="PRO_5001829066" evidence="1">
    <location>
        <begin position="20"/>
        <end position="281"/>
    </location>
</feature>
<protein>
    <submittedName>
        <fullName evidence="3">Irregular chiasm C-roughest protein</fullName>
    </submittedName>
</protein>
<feature type="domain" description="Ig-like" evidence="2">
    <location>
        <begin position="15"/>
        <end position="121"/>
    </location>
</feature>
<accession>A0A087SV39</accession>
<evidence type="ECO:0000313" key="4">
    <source>
        <dbReference type="Proteomes" id="UP000054359"/>
    </source>
</evidence>
<feature type="non-terminal residue" evidence="3">
    <location>
        <position position="281"/>
    </location>
</feature>
<reference evidence="3 4" key="1">
    <citation type="submission" date="2013-11" db="EMBL/GenBank/DDBJ databases">
        <title>Genome sequencing of Stegodyphus mimosarum.</title>
        <authorList>
            <person name="Bechsgaard J."/>
        </authorList>
    </citation>
    <scope>NUCLEOTIDE SEQUENCE [LARGE SCALE GENOMIC DNA]</scope>
</reference>
<evidence type="ECO:0000313" key="3">
    <source>
        <dbReference type="EMBL" id="KFM56728.1"/>
    </source>
</evidence>
<dbReference type="SUPFAM" id="SSF48726">
    <property type="entry name" value="Immunoglobulin"/>
    <property type="match status" value="2"/>
</dbReference>
<dbReference type="SMART" id="SM00409">
    <property type="entry name" value="IG"/>
    <property type="match status" value="1"/>
</dbReference>
<dbReference type="InterPro" id="IPR013106">
    <property type="entry name" value="Ig_V-set"/>
</dbReference>
<keyword evidence="1" id="KW-0732">Signal</keyword>
<dbReference type="InterPro" id="IPR013783">
    <property type="entry name" value="Ig-like_fold"/>
</dbReference>
<dbReference type="InterPro" id="IPR003599">
    <property type="entry name" value="Ig_sub"/>
</dbReference>